<evidence type="ECO:0000256" key="1">
    <source>
        <dbReference type="ARBA" id="ARBA00004496"/>
    </source>
</evidence>
<reference evidence="5" key="1">
    <citation type="submission" date="2021-08" db="EMBL/GenBank/DDBJ databases">
        <authorList>
            <person name="Misof B."/>
            <person name="Oliver O."/>
            <person name="Podsiadlowski L."/>
            <person name="Donath A."/>
            <person name="Peters R."/>
            <person name="Mayer C."/>
            <person name="Rust J."/>
            <person name="Gunkel S."/>
            <person name="Lesny P."/>
            <person name="Martin S."/>
            <person name="Oeyen J.P."/>
            <person name="Petersen M."/>
            <person name="Panagiotis P."/>
            <person name="Wilbrandt J."/>
            <person name="Tanja T."/>
        </authorList>
    </citation>
    <scope>NUCLEOTIDE SEQUENCE</scope>
    <source>
        <strain evidence="5">GBR_01_08_01A</strain>
        <tissue evidence="5">Thorax + abdomen</tissue>
    </source>
</reference>
<comment type="caution">
    <text evidence="5">The sequence shown here is derived from an EMBL/GenBank/DDBJ whole genome shotgun (WGS) entry which is preliminary data.</text>
</comment>
<dbReference type="AlphaFoldDB" id="A0AAD9RVL3"/>
<dbReference type="PANTHER" id="PTHR13463">
    <property type="entry name" value="PROTEIN C10"/>
    <property type="match status" value="1"/>
</dbReference>
<reference evidence="5" key="2">
    <citation type="journal article" date="2023" name="Commun. Biol.">
        <title>Intrasexual cuticular hydrocarbon dimorphism in a wasp sheds light on hydrocarbon biosynthesis genes in Hymenoptera.</title>
        <authorList>
            <person name="Moris V.C."/>
            <person name="Podsiadlowski L."/>
            <person name="Martin S."/>
            <person name="Oeyen J.P."/>
            <person name="Donath A."/>
            <person name="Petersen M."/>
            <person name="Wilbrandt J."/>
            <person name="Misof B."/>
            <person name="Liedtke D."/>
            <person name="Thamm M."/>
            <person name="Scheiner R."/>
            <person name="Schmitt T."/>
            <person name="Niehuis O."/>
        </authorList>
    </citation>
    <scope>NUCLEOTIDE SEQUENCE</scope>
    <source>
        <strain evidence="5">GBR_01_08_01A</strain>
    </source>
</reference>
<keyword evidence="6" id="KW-1185">Reference proteome</keyword>
<dbReference type="Proteomes" id="UP001258017">
    <property type="component" value="Unassembled WGS sequence"/>
</dbReference>
<gene>
    <name evidence="5" type="ORF">KPH14_011783</name>
</gene>
<evidence type="ECO:0000313" key="6">
    <source>
        <dbReference type="Proteomes" id="UP001258017"/>
    </source>
</evidence>
<evidence type="ECO:0000313" key="5">
    <source>
        <dbReference type="EMBL" id="KAK2586752.1"/>
    </source>
</evidence>
<evidence type="ECO:0000256" key="3">
    <source>
        <dbReference type="ARBA" id="ARBA00020502"/>
    </source>
</evidence>
<organism evidence="5 6">
    <name type="scientific">Odynerus spinipes</name>
    <dbReference type="NCBI Taxonomy" id="1348599"/>
    <lineage>
        <taxon>Eukaryota</taxon>
        <taxon>Metazoa</taxon>
        <taxon>Ecdysozoa</taxon>
        <taxon>Arthropoda</taxon>
        <taxon>Hexapoda</taxon>
        <taxon>Insecta</taxon>
        <taxon>Pterygota</taxon>
        <taxon>Neoptera</taxon>
        <taxon>Endopterygota</taxon>
        <taxon>Hymenoptera</taxon>
        <taxon>Apocrita</taxon>
        <taxon>Aculeata</taxon>
        <taxon>Vespoidea</taxon>
        <taxon>Vespidae</taxon>
        <taxon>Eumeninae</taxon>
        <taxon>Odynerus</taxon>
    </lineage>
</organism>
<comment type="subcellular location">
    <subcellularLocation>
        <location evidence="1">Cytoplasm</location>
    </subcellularLocation>
</comment>
<accession>A0AAD9RVL3</accession>
<dbReference type="PANTHER" id="PTHR13463:SF3">
    <property type="entry name" value="PROTEIN C10"/>
    <property type="match status" value="1"/>
</dbReference>
<sequence length="125" mass="14069">MRQVVQLYTMTNISNFTAETAKAALTDILTALNTPQNIQKLAEVKENSGNEMLKMMQFVFPIVTQIQMDVIKNYGFLEGREGTVQFAQLIRTLEREDPEVAQLHSQVRSYFLPPITASSSVEASL</sequence>
<dbReference type="EMBL" id="JAIFRP010000011">
    <property type="protein sequence ID" value="KAK2586752.1"/>
    <property type="molecule type" value="Genomic_DNA"/>
</dbReference>
<name>A0AAD9RVL3_9HYME</name>
<evidence type="ECO:0000256" key="2">
    <source>
        <dbReference type="ARBA" id="ARBA00007083"/>
    </source>
</evidence>
<dbReference type="GO" id="GO:0005737">
    <property type="term" value="C:cytoplasm"/>
    <property type="evidence" value="ECO:0007669"/>
    <property type="project" value="UniProtKB-SubCell"/>
</dbReference>
<dbReference type="GO" id="GO:0009791">
    <property type="term" value="P:post-embryonic development"/>
    <property type="evidence" value="ECO:0007669"/>
    <property type="project" value="TreeGrafter"/>
</dbReference>
<proteinExistence type="inferred from homology"/>
<keyword evidence="4" id="KW-0963">Cytoplasm</keyword>
<evidence type="ECO:0000256" key="4">
    <source>
        <dbReference type="ARBA" id="ARBA00022490"/>
    </source>
</evidence>
<comment type="similarity">
    <text evidence="2">Belongs to the UPF0456 family.</text>
</comment>
<dbReference type="InterPro" id="IPR026317">
    <property type="entry name" value="P_C10"/>
</dbReference>
<protein>
    <recommendedName>
        <fullName evidence="3">Protein C10</fullName>
    </recommendedName>
</protein>
<dbReference type="Pfam" id="PF14974">
    <property type="entry name" value="P_C10"/>
    <property type="match status" value="1"/>
</dbReference>